<sequence length="287" mass="29968">MRKTVTTVALASALVLAGGTAAQAITGNFTDDNEHDYVGLAVFFDADGNATHRCSGSLLTDTVFLTAGHCVTLDDQGTVATSARVYFEQDVQALGTAYPYDDEYGVTSSEIYSYGYTGLGNIPETKDAGLMILDEPVTEVYPDITEYASLATAGSLDSYKRSHPGNSATTTISGYGVQESNGSQTKQVAYRERLTAESFVIGLNGTNAGGYNVKLSTNPGGGRGGTCFGDSGGPVLVGDTVTAVNSFVMNGACAGTGFAYRTDTQDVIDFILDKAGDEADEIEFVTL</sequence>
<evidence type="ECO:0000256" key="1">
    <source>
        <dbReference type="ARBA" id="ARBA00023157"/>
    </source>
</evidence>
<dbReference type="EMBL" id="FQVX01000002">
    <property type="protein sequence ID" value="SHG42057.1"/>
    <property type="molecule type" value="Genomic_DNA"/>
</dbReference>
<reference evidence="5 6" key="1">
    <citation type="submission" date="2016-11" db="EMBL/GenBank/DDBJ databases">
        <authorList>
            <person name="Jaros S."/>
            <person name="Januszkiewicz K."/>
            <person name="Wedrychowicz H."/>
        </authorList>
    </citation>
    <scope>NUCLEOTIDE SEQUENCE [LARGE SCALE GENOMIC DNA]</scope>
    <source>
        <strain evidence="5 6">DSM 45408</strain>
    </source>
</reference>
<dbReference type="PROSITE" id="PS00134">
    <property type="entry name" value="TRYPSIN_HIS"/>
    <property type="match status" value="1"/>
</dbReference>
<accession>A0A1M5JNB9</accession>
<dbReference type="GO" id="GO:0006508">
    <property type="term" value="P:proteolysis"/>
    <property type="evidence" value="ECO:0007669"/>
    <property type="project" value="UniProtKB-KW"/>
</dbReference>
<keyword evidence="2" id="KW-0378">Hydrolase</keyword>
<evidence type="ECO:0000259" key="4">
    <source>
        <dbReference type="PROSITE" id="PS50240"/>
    </source>
</evidence>
<dbReference type="InterPro" id="IPR018114">
    <property type="entry name" value="TRYPSIN_HIS"/>
</dbReference>
<gene>
    <name evidence="5" type="ORF">SAMN05444351_2580</name>
</gene>
<keyword evidence="1" id="KW-1015">Disulfide bond</keyword>
<evidence type="ECO:0000256" key="2">
    <source>
        <dbReference type="RuleBase" id="RU363034"/>
    </source>
</evidence>
<dbReference type="GO" id="GO:0004252">
    <property type="term" value="F:serine-type endopeptidase activity"/>
    <property type="evidence" value="ECO:0007669"/>
    <property type="project" value="InterPro"/>
</dbReference>
<dbReference type="PANTHER" id="PTHR24260:SF136">
    <property type="entry name" value="GH08193P-RELATED"/>
    <property type="match status" value="1"/>
</dbReference>
<dbReference type="Proteomes" id="UP000184471">
    <property type="component" value="Unassembled WGS sequence"/>
</dbReference>
<dbReference type="SMART" id="SM00020">
    <property type="entry name" value="Tryp_SPc"/>
    <property type="match status" value="1"/>
</dbReference>
<feature type="domain" description="Peptidase S1" evidence="4">
    <location>
        <begin position="16"/>
        <end position="276"/>
    </location>
</feature>
<keyword evidence="3" id="KW-0732">Signal</keyword>
<protein>
    <submittedName>
        <fullName evidence="5">Trypsin</fullName>
    </submittedName>
</protein>
<dbReference type="OrthoDB" id="3657335at2"/>
<dbReference type="PRINTS" id="PR00722">
    <property type="entry name" value="CHYMOTRYPSIN"/>
</dbReference>
<dbReference type="InterPro" id="IPR051333">
    <property type="entry name" value="CLIP_Serine_Protease"/>
</dbReference>
<dbReference type="AlphaFoldDB" id="A0A1M5JNB9"/>
<dbReference type="InterPro" id="IPR009003">
    <property type="entry name" value="Peptidase_S1_PA"/>
</dbReference>
<dbReference type="Gene3D" id="2.40.10.10">
    <property type="entry name" value="Trypsin-like serine proteases"/>
    <property type="match status" value="2"/>
</dbReference>
<name>A0A1M5JNB9_9ACTN</name>
<proteinExistence type="predicted"/>
<dbReference type="PROSITE" id="PS50240">
    <property type="entry name" value="TRYPSIN_DOM"/>
    <property type="match status" value="1"/>
</dbReference>
<keyword evidence="2" id="KW-0720">Serine protease</keyword>
<dbReference type="STRING" id="1070870.SAMN05444351_2580"/>
<keyword evidence="6" id="KW-1185">Reference proteome</keyword>
<dbReference type="PROSITE" id="PS00135">
    <property type="entry name" value="TRYPSIN_SER"/>
    <property type="match status" value="1"/>
</dbReference>
<dbReference type="PANTHER" id="PTHR24260">
    <property type="match status" value="1"/>
</dbReference>
<organism evidence="5 6">
    <name type="scientific">Geodermatophilus nigrescens</name>
    <dbReference type="NCBI Taxonomy" id="1070870"/>
    <lineage>
        <taxon>Bacteria</taxon>
        <taxon>Bacillati</taxon>
        <taxon>Actinomycetota</taxon>
        <taxon>Actinomycetes</taxon>
        <taxon>Geodermatophilales</taxon>
        <taxon>Geodermatophilaceae</taxon>
        <taxon>Geodermatophilus</taxon>
    </lineage>
</organism>
<dbReference type="Pfam" id="PF00089">
    <property type="entry name" value="Trypsin"/>
    <property type="match status" value="1"/>
</dbReference>
<evidence type="ECO:0000313" key="6">
    <source>
        <dbReference type="Proteomes" id="UP000184471"/>
    </source>
</evidence>
<keyword evidence="2" id="KW-0645">Protease</keyword>
<evidence type="ECO:0000313" key="5">
    <source>
        <dbReference type="EMBL" id="SHG42057.1"/>
    </source>
</evidence>
<dbReference type="InterPro" id="IPR001314">
    <property type="entry name" value="Peptidase_S1A"/>
</dbReference>
<evidence type="ECO:0000256" key="3">
    <source>
        <dbReference type="SAM" id="SignalP"/>
    </source>
</evidence>
<dbReference type="InterPro" id="IPR033116">
    <property type="entry name" value="TRYPSIN_SER"/>
</dbReference>
<feature type="chain" id="PRO_5012928822" evidence="3">
    <location>
        <begin position="25"/>
        <end position="287"/>
    </location>
</feature>
<dbReference type="SUPFAM" id="SSF50494">
    <property type="entry name" value="Trypsin-like serine proteases"/>
    <property type="match status" value="1"/>
</dbReference>
<feature type="signal peptide" evidence="3">
    <location>
        <begin position="1"/>
        <end position="24"/>
    </location>
</feature>
<dbReference type="InterPro" id="IPR043504">
    <property type="entry name" value="Peptidase_S1_PA_chymotrypsin"/>
</dbReference>
<dbReference type="InterPro" id="IPR001254">
    <property type="entry name" value="Trypsin_dom"/>
</dbReference>